<reference evidence="1 2" key="1">
    <citation type="submission" date="2019-04" db="EMBL/GenBank/DDBJ databases">
        <authorList>
            <person name="Ashton P.M."/>
            <person name="Dallman T."/>
            <person name="Nair S."/>
            <person name="De Pinna E."/>
            <person name="Peters T."/>
            <person name="Grant K."/>
        </authorList>
    </citation>
    <scope>NUCLEOTIDE SEQUENCE [LARGE SCALE GENOMIC DNA]</scope>
    <source>
        <strain evidence="1 2">282333</strain>
    </source>
</reference>
<sequence length="30" mass="3610">MYEQHKTDKDHIATPRYVVEDIYSLIDIES</sequence>
<proteinExistence type="predicted"/>
<gene>
    <name evidence="1" type="ORF">D4920_14670</name>
</gene>
<keyword evidence="1" id="KW-0808">Transferase</keyword>
<dbReference type="GO" id="GO:0016740">
    <property type="term" value="F:transferase activity"/>
    <property type="evidence" value="ECO:0007669"/>
    <property type="project" value="UniProtKB-KW"/>
</dbReference>
<organism evidence="1 2">
    <name type="scientific">Listeria monocytogenes</name>
    <dbReference type="NCBI Taxonomy" id="1639"/>
    <lineage>
        <taxon>Bacteria</taxon>
        <taxon>Bacillati</taxon>
        <taxon>Bacillota</taxon>
        <taxon>Bacilli</taxon>
        <taxon>Bacillales</taxon>
        <taxon>Listeriaceae</taxon>
        <taxon>Listeria</taxon>
    </lineage>
</organism>
<dbReference type="Proteomes" id="UP000533021">
    <property type="component" value="Unassembled WGS sequence"/>
</dbReference>
<feature type="non-terminal residue" evidence="1">
    <location>
        <position position="30"/>
    </location>
</feature>
<protein>
    <submittedName>
        <fullName evidence="1">Sugar-phosphate nucleotidyltransferase</fullName>
    </submittedName>
</protein>
<evidence type="ECO:0000313" key="1">
    <source>
        <dbReference type="EMBL" id="EAH2283327.1"/>
    </source>
</evidence>
<comment type="caution">
    <text evidence="1">The sequence shown here is derived from an EMBL/GenBank/DDBJ whole genome shotgun (WGS) entry which is preliminary data.</text>
</comment>
<name>A0A7U7SWK0_LISMN</name>
<dbReference type="AlphaFoldDB" id="A0A7U7SWK0"/>
<accession>A0A7U7SWK0</accession>
<evidence type="ECO:0000313" key="2">
    <source>
        <dbReference type="Proteomes" id="UP000533021"/>
    </source>
</evidence>
<dbReference type="EMBL" id="AABFVG010000013">
    <property type="protein sequence ID" value="EAH2283327.1"/>
    <property type="molecule type" value="Genomic_DNA"/>
</dbReference>